<dbReference type="PANTHER" id="PTHR43639:SF1">
    <property type="entry name" value="SHORT-CHAIN DEHYDROGENASE_REDUCTASE FAMILY PROTEIN"/>
    <property type="match status" value="1"/>
</dbReference>
<name>A0A7G5IMW6_9SPHN</name>
<dbReference type="Pfam" id="PF00106">
    <property type="entry name" value="adh_short"/>
    <property type="match status" value="1"/>
</dbReference>
<reference evidence="5 6" key="1">
    <citation type="submission" date="2020-07" db="EMBL/GenBank/DDBJ databases">
        <title>Complete genome sequence for Sandaracinobacter sp. M6.</title>
        <authorList>
            <person name="Tang Y."/>
            <person name="Liu Q."/>
            <person name="Guo Z."/>
            <person name="Lei P."/>
            <person name="Huang B."/>
        </authorList>
    </citation>
    <scope>NUCLEOTIDE SEQUENCE [LARGE SCALE GENOMIC DNA]</scope>
    <source>
        <strain evidence="5 6">M6</strain>
    </source>
</reference>
<dbReference type="InterPro" id="IPR057326">
    <property type="entry name" value="KR_dom"/>
</dbReference>
<protein>
    <submittedName>
        <fullName evidence="5">SDR family NAD(P)-dependent oxidoreductase</fullName>
    </submittedName>
</protein>
<sequence length="250" mass="26086">MDPLFDFTGQVVLITGGSRGLGAAMARAFAERGADLIIASRKLDACETLAAELRTNSRRALAVAAHCGRWADIDALVETAYAEFGRVDILVNNAGMSPACPSHQVSEALFDSILNLNFKGPFRLASQIAHRMSTGNDKAGGGAILNISSVAATQAIPGVVPYGGAKAALESMTRGLAREYAPKVRVNAIAAGPFLTDIAQAWTPEARQHQPVALARPGLPHEIITAALTLTSPASTYTTGALLRVDGGPR</sequence>
<feature type="domain" description="Ketoreductase" evidence="4">
    <location>
        <begin position="10"/>
        <end position="198"/>
    </location>
</feature>
<dbReference type="CDD" id="cd05233">
    <property type="entry name" value="SDR_c"/>
    <property type="match status" value="1"/>
</dbReference>
<dbReference type="InterPro" id="IPR036291">
    <property type="entry name" value="NAD(P)-bd_dom_sf"/>
</dbReference>
<dbReference type="Proteomes" id="UP000515292">
    <property type="component" value="Chromosome"/>
</dbReference>
<gene>
    <name evidence="5" type="ORF">H3309_14455</name>
</gene>
<evidence type="ECO:0000256" key="3">
    <source>
        <dbReference type="RuleBase" id="RU000363"/>
    </source>
</evidence>
<keyword evidence="6" id="KW-1185">Reference proteome</keyword>
<evidence type="ECO:0000313" key="6">
    <source>
        <dbReference type="Proteomes" id="UP000515292"/>
    </source>
</evidence>
<dbReference type="InterPro" id="IPR002347">
    <property type="entry name" value="SDR_fam"/>
</dbReference>
<organism evidence="5 6">
    <name type="scientific">Sandaracinobacteroides saxicola</name>
    <dbReference type="NCBI Taxonomy" id="2759707"/>
    <lineage>
        <taxon>Bacteria</taxon>
        <taxon>Pseudomonadati</taxon>
        <taxon>Pseudomonadota</taxon>
        <taxon>Alphaproteobacteria</taxon>
        <taxon>Sphingomonadales</taxon>
        <taxon>Sphingosinicellaceae</taxon>
        <taxon>Sandaracinobacteroides</taxon>
    </lineage>
</organism>
<keyword evidence="2" id="KW-0560">Oxidoreductase</keyword>
<accession>A0A7G5IMW6</accession>
<dbReference type="PRINTS" id="PR00080">
    <property type="entry name" value="SDRFAMILY"/>
</dbReference>
<evidence type="ECO:0000256" key="1">
    <source>
        <dbReference type="ARBA" id="ARBA00006484"/>
    </source>
</evidence>
<proteinExistence type="inferred from homology"/>
<dbReference type="PANTHER" id="PTHR43639">
    <property type="entry name" value="OXIDOREDUCTASE, SHORT-CHAIN DEHYDROGENASE/REDUCTASE FAMILY (AFU_ORTHOLOGUE AFUA_5G02870)"/>
    <property type="match status" value="1"/>
</dbReference>
<dbReference type="PRINTS" id="PR00081">
    <property type="entry name" value="GDHRDH"/>
</dbReference>
<dbReference type="Gene3D" id="3.40.50.720">
    <property type="entry name" value="NAD(P)-binding Rossmann-like Domain"/>
    <property type="match status" value="1"/>
</dbReference>
<dbReference type="SMART" id="SM00822">
    <property type="entry name" value="PKS_KR"/>
    <property type="match status" value="1"/>
</dbReference>
<dbReference type="SUPFAM" id="SSF51735">
    <property type="entry name" value="NAD(P)-binding Rossmann-fold domains"/>
    <property type="match status" value="1"/>
</dbReference>
<evidence type="ECO:0000256" key="2">
    <source>
        <dbReference type="ARBA" id="ARBA00023002"/>
    </source>
</evidence>
<dbReference type="FunFam" id="3.40.50.720:FF:000084">
    <property type="entry name" value="Short-chain dehydrogenase reductase"/>
    <property type="match status" value="1"/>
</dbReference>
<dbReference type="EMBL" id="CP059851">
    <property type="protein sequence ID" value="QMW24708.1"/>
    <property type="molecule type" value="Genomic_DNA"/>
</dbReference>
<evidence type="ECO:0000313" key="5">
    <source>
        <dbReference type="EMBL" id="QMW24708.1"/>
    </source>
</evidence>
<dbReference type="InterPro" id="IPR020904">
    <property type="entry name" value="Sc_DH/Rdtase_CS"/>
</dbReference>
<dbReference type="GO" id="GO:0016491">
    <property type="term" value="F:oxidoreductase activity"/>
    <property type="evidence" value="ECO:0007669"/>
    <property type="project" value="UniProtKB-KW"/>
</dbReference>
<dbReference type="PROSITE" id="PS00061">
    <property type="entry name" value="ADH_SHORT"/>
    <property type="match status" value="1"/>
</dbReference>
<evidence type="ECO:0000259" key="4">
    <source>
        <dbReference type="SMART" id="SM00822"/>
    </source>
</evidence>
<dbReference type="AlphaFoldDB" id="A0A7G5IMW6"/>
<comment type="similarity">
    <text evidence="1 3">Belongs to the short-chain dehydrogenases/reductases (SDR) family.</text>
</comment>
<dbReference type="KEGG" id="sand:H3309_14455"/>